<evidence type="ECO:0000313" key="3">
    <source>
        <dbReference type="Proteomes" id="UP001328733"/>
    </source>
</evidence>
<dbReference type="AlphaFoldDB" id="A0AAW9QHM7"/>
<feature type="region of interest" description="Disordered" evidence="1">
    <location>
        <begin position="67"/>
        <end position="122"/>
    </location>
</feature>
<dbReference type="EMBL" id="JBAFSM010000014">
    <property type="protein sequence ID" value="MEG3437310.1"/>
    <property type="molecule type" value="Genomic_DNA"/>
</dbReference>
<accession>A0AAW9QHM7</accession>
<dbReference type="Proteomes" id="UP001328733">
    <property type="component" value="Unassembled WGS sequence"/>
</dbReference>
<proteinExistence type="predicted"/>
<evidence type="ECO:0000313" key="2">
    <source>
        <dbReference type="EMBL" id="MEG3437310.1"/>
    </source>
</evidence>
<evidence type="ECO:0008006" key="4">
    <source>
        <dbReference type="Google" id="ProtNLM"/>
    </source>
</evidence>
<organism evidence="2 3">
    <name type="scientific">Pannus brasiliensis CCIBt3594</name>
    <dbReference type="NCBI Taxonomy" id="1427578"/>
    <lineage>
        <taxon>Bacteria</taxon>
        <taxon>Bacillati</taxon>
        <taxon>Cyanobacteriota</taxon>
        <taxon>Cyanophyceae</taxon>
        <taxon>Oscillatoriophycideae</taxon>
        <taxon>Chroococcales</taxon>
        <taxon>Microcystaceae</taxon>
        <taxon>Pannus</taxon>
    </lineage>
</organism>
<protein>
    <recommendedName>
        <fullName evidence="4">Ribbon-helix-helix protein CopG domain-containing protein</fullName>
    </recommendedName>
</protein>
<gene>
    <name evidence="2" type="ORF">V0288_09280</name>
</gene>
<feature type="compositionally biased region" description="Polar residues" evidence="1">
    <location>
        <begin position="89"/>
        <end position="98"/>
    </location>
</feature>
<keyword evidence="3" id="KW-1185">Reference proteome</keyword>
<feature type="compositionally biased region" description="Polar residues" evidence="1">
    <location>
        <begin position="71"/>
        <end position="80"/>
    </location>
</feature>
<sequence>MPTTKHRIQTYLDDDLLRSLDSYAQTQKLSLSQSVERILRSFFDGVKPEGLEREKIRRAIDLLSSMVGDSPTHQSESELPTHQPESELPTHQSESELPTHQPESELPTHQLESELPTHPEPTGIEAGIIAFREREGILPDPEITMPSVRLQNWHCFVTVILPRFPQDREDKKPWRFWDGSKWNYDPKKLRIYAKRPAKNIMEKIESYAENNEKVHFIEVWQLLKVMDYPNLFTFFHINGDGHVGTQSLERLWIEKVEKMIGT</sequence>
<name>A0AAW9QHM7_9CHRO</name>
<evidence type="ECO:0000256" key="1">
    <source>
        <dbReference type="SAM" id="MobiDB-lite"/>
    </source>
</evidence>
<reference evidence="2 3" key="1">
    <citation type="submission" date="2024-01" db="EMBL/GenBank/DDBJ databases">
        <title>Genomic insights into the taxonomy and metabolism of the cyanobacterium Pannus brasiliensis CCIBt3594.</title>
        <authorList>
            <person name="Machado M."/>
            <person name="Botero N.B."/>
            <person name="Andreote A.P.D."/>
            <person name="Feitosa A.M.T."/>
            <person name="Popin R."/>
            <person name="Sivonen K."/>
            <person name="Fiore M.F."/>
        </authorList>
    </citation>
    <scope>NUCLEOTIDE SEQUENCE [LARGE SCALE GENOMIC DNA]</scope>
    <source>
        <strain evidence="2 3">CCIBt3594</strain>
    </source>
</reference>
<comment type="caution">
    <text evidence="2">The sequence shown here is derived from an EMBL/GenBank/DDBJ whole genome shotgun (WGS) entry which is preliminary data.</text>
</comment>
<dbReference type="RefSeq" id="WP_332864791.1">
    <property type="nucleotide sequence ID" value="NZ_JBAFSM010000014.1"/>
</dbReference>